<evidence type="ECO:0000313" key="3">
    <source>
        <dbReference type="EMBL" id="AAV77535.1"/>
    </source>
</evidence>
<dbReference type="Gene3D" id="1.20.141.10">
    <property type="entry name" value="Chitosanase, subunit A, domain 1"/>
    <property type="match status" value="1"/>
</dbReference>
<accession>A0A0H2WPR3</accession>
<evidence type="ECO:0000259" key="1">
    <source>
        <dbReference type="Pfam" id="PF05838"/>
    </source>
</evidence>
<dbReference type="InterPro" id="IPR023346">
    <property type="entry name" value="Lysozyme-like_dom_sf"/>
</dbReference>
<dbReference type="Proteomes" id="UP000008185">
    <property type="component" value="Chromosome"/>
</dbReference>
<dbReference type="SMR" id="A0A0H2WPR3"/>
<keyword evidence="4" id="KW-0378">Hydrolase</keyword>
<sequence>MTKDEIFAAILSREGGYVDHPDDRGGPTHWGITLTTARANGYMGDMRNLTRNQALKILEADYWYGPRLDQVAIISHSIAAELCDTGVNMGPSIPIKYFQRWLNVFNDQQKIYPDLIADGQIGPRTLSALTFFLSHRRDEGEMILIRALNCSQGQRYLELAEKRQANESFVYGWIKERVRL</sequence>
<reference evidence="4" key="3">
    <citation type="submission" date="2018-07" db="EMBL/GenBank/DDBJ databases">
        <authorList>
            <consortium name="NCBI Pathogen Detection Project"/>
        </authorList>
    </citation>
    <scope>NUCLEOTIDE SEQUENCE</scope>
    <source>
        <strain evidence="4">ATCC 9150</strain>
    </source>
</reference>
<evidence type="ECO:0000313" key="5">
    <source>
        <dbReference type="Proteomes" id="UP000008185"/>
    </source>
</evidence>
<dbReference type="Pfam" id="PF05838">
    <property type="entry name" value="Glyco_hydro_108"/>
    <property type="match status" value="1"/>
</dbReference>
<gene>
    <name evidence="3" type="ordered locus">SPA1608</name>
    <name evidence="4" type="ORF">GNB70_002850</name>
</gene>
<dbReference type="HOGENOM" id="CLU_082693_2_0_6"/>
<organism evidence="3 5">
    <name type="scientific">Salmonella paratyphi A (strain ATCC 9150 / SARB42)</name>
    <dbReference type="NCBI Taxonomy" id="295319"/>
    <lineage>
        <taxon>Bacteria</taxon>
        <taxon>Pseudomonadati</taxon>
        <taxon>Pseudomonadota</taxon>
        <taxon>Gammaproteobacteria</taxon>
        <taxon>Enterobacterales</taxon>
        <taxon>Enterobacteriaceae</taxon>
        <taxon>Salmonella</taxon>
    </lineage>
</organism>
<dbReference type="SUPFAM" id="SSF53955">
    <property type="entry name" value="Lysozyme-like"/>
    <property type="match status" value="1"/>
</dbReference>
<dbReference type="KEGG" id="spt:SPA1608"/>
<dbReference type="Pfam" id="PF09374">
    <property type="entry name" value="PG_binding_3"/>
    <property type="match status" value="1"/>
</dbReference>
<dbReference type="RefSeq" id="WP_000158843.1">
    <property type="nucleotide sequence ID" value="NC_006511.1"/>
</dbReference>
<reference evidence="4" key="2">
    <citation type="journal article" date="2018" name="Genome Biol.">
        <title>SKESA: strategic k-mer extension for scrupulous assemblies.</title>
        <authorList>
            <person name="Souvorov A."/>
            <person name="Agarwala R."/>
            <person name="Lipman D.J."/>
        </authorList>
    </citation>
    <scope>NUCLEOTIDE SEQUENCE</scope>
    <source>
        <strain evidence="4">ATCC 9150</strain>
    </source>
</reference>
<feature type="domain" description="Peptidoglycan binding" evidence="2">
    <location>
        <begin position="94"/>
        <end position="178"/>
    </location>
</feature>
<dbReference type="EMBL" id="DAASTS010000014">
    <property type="protein sequence ID" value="HAE6987133.1"/>
    <property type="molecule type" value="Genomic_DNA"/>
</dbReference>
<dbReference type="CDD" id="cd13926">
    <property type="entry name" value="N-acetylmuramidase_GH108"/>
    <property type="match status" value="1"/>
</dbReference>
<proteinExistence type="predicted"/>
<dbReference type="InterPro" id="IPR008565">
    <property type="entry name" value="TtsA-like_GH18_dom"/>
</dbReference>
<dbReference type="AlphaFoldDB" id="A0A0H2WPR3"/>
<name>A0A0H2WPR3_SALPA</name>
<evidence type="ECO:0000313" key="4">
    <source>
        <dbReference type="EMBL" id="HAE6987133.1"/>
    </source>
</evidence>
<dbReference type="InterPro" id="IPR018537">
    <property type="entry name" value="Peptidoglycan-bd_3"/>
</dbReference>
<evidence type="ECO:0000259" key="2">
    <source>
        <dbReference type="Pfam" id="PF09374"/>
    </source>
</evidence>
<protein>
    <submittedName>
        <fullName evidence="4">Glycoside hydrolase family 108 protein</fullName>
    </submittedName>
</protein>
<dbReference type="EMBL" id="CP000026">
    <property type="protein sequence ID" value="AAV77535.1"/>
    <property type="molecule type" value="Genomic_DNA"/>
</dbReference>
<feature type="domain" description="TtsA-like Glycoside hydrolase family 108" evidence="1">
    <location>
        <begin position="8"/>
        <end position="90"/>
    </location>
</feature>
<reference evidence="3 5" key="1">
    <citation type="journal article" date="2004" name="Nat. Genet.">
        <title>Comparison of genome degradation in Paratyphi A and Typhi, human-restricted serovars of Salmonella enterica that cause typhoid.</title>
        <authorList>
            <person name="McClelland M."/>
            <person name="Sanderson K.E."/>
            <person name="Clifton S.W."/>
            <person name="Latreille P."/>
            <person name="Porwollik S."/>
            <person name="Sabo A."/>
            <person name="Meyer R."/>
            <person name="Bieri T."/>
            <person name="Ozersky P."/>
            <person name="McLellan M."/>
            <person name="Harkins C.R."/>
            <person name="Wang C."/>
            <person name="Nguyen C."/>
            <person name="Berghoff A."/>
            <person name="Elliott G."/>
            <person name="Kohlberg S."/>
            <person name="Strong C."/>
            <person name="Du F."/>
            <person name="Carter J."/>
            <person name="Kremizki C."/>
            <person name="Layman D."/>
            <person name="Leonard S."/>
            <person name="Sun H."/>
            <person name="Fulton L."/>
            <person name="Nash W."/>
            <person name="Miner T."/>
            <person name="Minx P."/>
            <person name="Delehaunty K."/>
            <person name="Fronick C."/>
            <person name="Magrini V."/>
            <person name="Nhan M."/>
            <person name="Warren W."/>
            <person name="Florea L."/>
            <person name="Spieth J."/>
            <person name="Wilson R.K."/>
        </authorList>
    </citation>
    <scope>NUCLEOTIDE SEQUENCE [LARGE SCALE GENOMIC DNA]</scope>
    <source>
        <strain evidence="3">ATCC 9150</strain>
        <strain evidence="5">ATCC 9150 / SARB42</strain>
    </source>
</reference>
<dbReference type="GO" id="GO:0016787">
    <property type="term" value="F:hydrolase activity"/>
    <property type="evidence" value="ECO:0007669"/>
    <property type="project" value="UniProtKB-KW"/>
</dbReference>